<reference evidence="2" key="2">
    <citation type="submission" date="2015-01" db="EMBL/GenBank/DDBJ databases">
        <title>Evolutionary Origins and Diversification of the Mycorrhizal Mutualists.</title>
        <authorList>
            <consortium name="DOE Joint Genome Institute"/>
            <consortium name="Mycorrhizal Genomics Consortium"/>
            <person name="Kohler A."/>
            <person name="Kuo A."/>
            <person name="Nagy L.G."/>
            <person name="Floudas D."/>
            <person name="Copeland A."/>
            <person name="Barry K.W."/>
            <person name="Cichocki N."/>
            <person name="Veneault-Fourrey C."/>
            <person name="LaButti K."/>
            <person name="Lindquist E.A."/>
            <person name="Lipzen A."/>
            <person name="Lundell T."/>
            <person name="Morin E."/>
            <person name="Murat C."/>
            <person name="Riley R."/>
            <person name="Ohm R."/>
            <person name="Sun H."/>
            <person name="Tunlid A."/>
            <person name="Henrissat B."/>
            <person name="Grigoriev I.V."/>
            <person name="Hibbett D.S."/>
            <person name="Martin F."/>
        </authorList>
    </citation>
    <scope>NUCLEOTIDE SEQUENCE [LARGE SCALE GENOMIC DNA]</scope>
    <source>
        <strain evidence="2">Ve08.2h10</strain>
    </source>
</reference>
<dbReference type="OrthoDB" id="2674878at2759"/>
<sequence length="121" mass="13820">NQPNVLQMPMDAQLAIALYHFGHYGNAISATMAVLWAGIESGTITTLLCPYFWRAALYWPTGAEREETQQWDKSCPAWKDWWVLVDGTLVPLYSHHGKSWYDCNTPLYIKFGKTTRPPIVT</sequence>
<name>A0A0D0D1B0_9AGAM</name>
<accession>A0A0D0D1B0</accession>
<protein>
    <submittedName>
        <fullName evidence="1">Uncharacterized protein</fullName>
    </submittedName>
</protein>
<dbReference type="InParanoid" id="A0A0D0D1B0"/>
<evidence type="ECO:0000313" key="1">
    <source>
        <dbReference type="EMBL" id="KIK81833.1"/>
    </source>
</evidence>
<keyword evidence="2" id="KW-1185">Reference proteome</keyword>
<reference evidence="1 2" key="1">
    <citation type="submission" date="2014-04" db="EMBL/GenBank/DDBJ databases">
        <authorList>
            <consortium name="DOE Joint Genome Institute"/>
            <person name="Kuo A."/>
            <person name="Kohler A."/>
            <person name="Jargeat P."/>
            <person name="Nagy L.G."/>
            <person name="Floudas D."/>
            <person name="Copeland A."/>
            <person name="Barry K.W."/>
            <person name="Cichocki N."/>
            <person name="Veneault-Fourrey C."/>
            <person name="LaButti K."/>
            <person name="Lindquist E.A."/>
            <person name="Lipzen A."/>
            <person name="Lundell T."/>
            <person name="Morin E."/>
            <person name="Murat C."/>
            <person name="Sun H."/>
            <person name="Tunlid A."/>
            <person name="Henrissat B."/>
            <person name="Grigoriev I.V."/>
            <person name="Hibbett D.S."/>
            <person name="Martin F."/>
            <person name="Nordberg H.P."/>
            <person name="Cantor M.N."/>
            <person name="Hua S.X."/>
        </authorList>
    </citation>
    <scope>NUCLEOTIDE SEQUENCE [LARGE SCALE GENOMIC DNA]</scope>
    <source>
        <strain evidence="1 2">Ve08.2h10</strain>
    </source>
</reference>
<dbReference type="AlphaFoldDB" id="A0A0D0D1B0"/>
<feature type="non-terminal residue" evidence="1">
    <location>
        <position position="121"/>
    </location>
</feature>
<dbReference type="Proteomes" id="UP000054538">
    <property type="component" value="Unassembled WGS sequence"/>
</dbReference>
<organism evidence="1 2">
    <name type="scientific">Paxillus rubicundulus Ve08.2h10</name>
    <dbReference type="NCBI Taxonomy" id="930991"/>
    <lineage>
        <taxon>Eukaryota</taxon>
        <taxon>Fungi</taxon>
        <taxon>Dikarya</taxon>
        <taxon>Basidiomycota</taxon>
        <taxon>Agaricomycotina</taxon>
        <taxon>Agaricomycetes</taxon>
        <taxon>Agaricomycetidae</taxon>
        <taxon>Boletales</taxon>
        <taxon>Paxilineae</taxon>
        <taxon>Paxillaceae</taxon>
        <taxon>Paxillus</taxon>
    </lineage>
</organism>
<gene>
    <name evidence="1" type="ORF">PAXRUDRAFT_155160</name>
</gene>
<proteinExistence type="predicted"/>
<dbReference type="HOGENOM" id="CLU_018552_1_3_1"/>
<evidence type="ECO:0000313" key="2">
    <source>
        <dbReference type="Proteomes" id="UP000054538"/>
    </source>
</evidence>
<feature type="non-terminal residue" evidence="1">
    <location>
        <position position="1"/>
    </location>
</feature>
<dbReference type="EMBL" id="KN825724">
    <property type="protein sequence ID" value="KIK81833.1"/>
    <property type="molecule type" value="Genomic_DNA"/>
</dbReference>